<evidence type="ECO:0000256" key="6">
    <source>
        <dbReference type="ARBA" id="ARBA00022989"/>
    </source>
</evidence>
<dbReference type="GO" id="GO:0097036">
    <property type="term" value="P:regulation of plasma membrane sterol distribution"/>
    <property type="evidence" value="ECO:0007669"/>
    <property type="project" value="UniProtKB-UniRule"/>
</dbReference>
<evidence type="ECO:0000256" key="7">
    <source>
        <dbReference type="ARBA" id="ARBA00023055"/>
    </source>
</evidence>
<keyword evidence="5 10" id="KW-0256">Endoplasmic reticulum</keyword>
<dbReference type="EnsemblMetazoa" id="SSS_8206s_mrna">
    <property type="protein sequence ID" value="KAF7487979.1"/>
    <property type="gene ID" value="SSS_8206"/>
</dbReference>
<keyword evidence="3 10" id="KW-0813">Transport</keyword>
<proteinExistence type="inferred from homology"/>
<sequence>MFELLKNGPYVCIHCGYGGNRNVYKIYGDQINYHCRSPSSALDLDVQRSRSTTPRLTKCSKCFDFVDDYVQLDYNILYLDAILQRKTFYRHILLNCEILSKKLALKMALVFFFCDAFQRWTTYNGVTFTASKTDDGIHLDTSLSTLMIGLMSNIVSDQIIASIISPPISSSTSAKQISRNYFQLEISFYYNFLYTTIENIIFNILFFYNFCFFIWFFKQPIITKMISRFRIFDQKTATHLKTSQSEMNELTHYSESNLETDQSSSTSSTMNQYEMIKLCNFNELFMSLIICSYGKLFLIPSNLYGGDWKPILDLSIQIFYLLHWYNV</sequence>
<keyword evidence="7 10" id="KW-0445">Lipid transport</keyword>
<keyword evidence="13" id="KW-1185">Reference proteome</keyword>
<keyword evidence="8 10" id="KW-0443">Lipid metabolism</keyword>
<keyword evidence="6 10" id="KW-1133">Transmembrane helix</keyword>
<dbReference type="EMBL" id="WVUK01000066">
    <property type="protein sequence ID" value="KAF7487979.1"/>
    <property type="molecule type" value="Genomic_DNA"/>
</dbReference>
<name>A0A834VAE8_SARSC</name>
<dbReference type="GO" id="GO:0032366">
    <property type="term" value="P:intracellular sterol transport"/>
    <property type="evidence" value="ECO:0007669"/>
    <property type="project" value="UniProtKB-UniRule"/>
</dbReference>
<dbReference type="GO" id="GO:0005789">
    <property type="term" value="C:endoplasmic reticulum membrane"/>
    <property type="evidence" value="ECO:0007669"/>
    <property type="project" value="UniProtKB-SubCell"/>
</dbReference>
<evidence type="ECO:0000256" key="8">
    <source>
        <dbReference type="ARBA" id="ARBA00023098"/>
    </source>
</evidence>
<reference evidence="11" key="2">
    <citation type="submission" date="2020-01" db="EMBL/GenBank/DDBJ databases">
        <authorList>
            <person name="Korhonen P.K.K."/>
            <person name="Guangxu M.G."/>
            <person name="Wang T.W."/>
            <person name="Stroehlein A.J.S."/>
            <person name="Young N.D."/>
            <person name="Ang C.-S.A."/>
            <person name="Fernando D.W.F."/>
            <person name="Lu H.L."/>
            <person name="Taylor S.T."/>
            <person name="Ehtesham M.E.M."/>
            <person name="Najaraj S.H.N."/>
            <person name="Harsha G.H.G."/>
            <person name="Madugundu A.M."/>
            <person name="Renuse S.R."/>
            <person name="Holt D.H."/>
            <person name="Pandey A.P."/>
            <person name="Papenfuss A.P."/>
            <person name="Gasser R.B.G."/>
            <person name="Fischer K.F."/>
        </authorList>
    </citation>
    <scope>NUCLEOTIDE SEQUENCE</scope>
    <source>
        <strain evidence="11">SSS_KF_BRIS2020</strain>
    </source>
</reference>
<dbReference type="Pfam" id="PF04161">
    <property type="entry name" value="Arv1"/>
    <property type="match status" value="1"/>
</dbReference>
<evidence type="ECO:0000256" key="3">
    <source>
        <dbReference type="ARBA" id="ARBA00022448"/>
    </source>
</evidence>
<keyword evidence="4 10" id="KW-0812">Transmembrane</keyword>
<evidence type="ECO:0000256" key="5">
    <source>
        <dbReference type="ARBA" id="ARBA00022824"/>
    </source>
</evidence>
<evidence type="ECO:0000256" key="9">
    <source>
        <dbReference type="ARBA" id="ARBA00023136"/>
    </source>
</evidence>
<reference evidence="12" key="3">
    <citation type="submission" date="2022-06" db="UniProtKB">
        <authorList>
            <consortium name="EnsemblMetazoa"/>
        </authorList>
    </citation>
    <scope>IDENTIFICATION</scope>
</reference>
<dbReference type="PANTHER" id="PTHR14467">
    <property type="entry name" value="ARV1"/>
    <property type="match status" value="1"/>
</dbReference>
<evidence type="ECO:0000256" key="1">
    <source>
        <dbReference type="ARBA" id="ARBA00004477"/>
    </source>
</evidence>
<dbReference type="AlphaFoldDB" id="A0A834VAE8"/>
<feature type="transmembrane region" description="Helical" evidence="10">
    <location>
        <begin position="200"/>
        <end position="217"/>
    </location>
</feature>
<comment type="subcellular location">
    <subcellularLocation>
        <location evidence="1 10">Endoplasmic reticulum membrane</location>
        <topology evidence="1 10">Multi-pass membrane protein</topology>
    </subcellularLocation>
</comment>
<gene>
    <name evidence="11" type="ORF">SSS_8206</name>
</gene>
<protein>
    <recommendedName>
        <fullName evidence="10">Protein ARV</fullName>
    </recommendedName>
</protein>
<comment type="function">
    <text evidence="10">Mediator of sterol homeostasis involved in sterol uptake, trafficking and distribution into membranes.</text>
</comment>
<dbReference type="GO" id="GO:0006665">
    <property type="term" value="P:sphingolipid metabolic process"/>
    <property type="evidence" value="ECO:0007669"/>
    <property type="project" value="TreeGrafter"/>
</dbReference>
<organism evidence="11">
    <name type="scientific">Sarcoptes scabiei</name>
    <name type="common">Itch mite</name>
    <name type="synonym">Acarus scabiei</name>
    <dbReference type="NCBI Taxonomy" id="52283"/>
    <lineage>
        <taxon>Eukaryota</taxon>
        <taxon>Metazoa</taxon>
        <taxon>Ecdysozoa</taxon>
        <taxon>Arthropoda</taxon>
        <taxon>Chelicerata</taxon>
        <taxon>Arachnida</taxon>
        <taxon>Acari</taxon>
        <taxon>Acariformes</taxon>
        <taxon>Sarcoptiformes</taxon>
        <taxon>Astigmata</taxon>
        <taxon>Psoroptidia</taxon>
        <taxon>Sarcoptoidea</taxon>
        <taxon>Sarcoptidae</taxon>
        <taxon>Sarcoptinae</taxon>
        <taxon>Sarcoptes</taxon>
    </lineage>
</organism>
<dbReference type="GO" id="GO:0016125">
    <property type="term" value="P:sterol metabolic process"/>
    <property type="evidence" value="ECO:0007669"/>
    <property type="project" value="UniProtKB-UniRule"/>
</dbReference>
<evidence type="ECO:0000313" key="11">
    <source>
        <dbReference type="EMBL" id="KAF7487979.1"/>
    </source>
</evidence>
<evidence type="ECO:0000313" key="12">
    <source>
        <dbReference type="EnsemblMetazoa" id="KAF7487979.1"/>
    </source>
</evidence>
<comment type="caution">
    <text evidence="10">Lacks conserved residue(s) required for the propagation of feature annotation.</text>
</comment>
<dbReference type="OrthoDB" id="6514740at2759"/>
<comment type="similarity">
    <text evidence="2 10">Belongs to the ARV1 family.</text>
</comment>
<dbReference type="GO" id="GO:0032541">
    <property type="term" value="C:cortical endoplasmic reticulum"/>
    <property type="evidence" value="ECO:0007669"/>
    <property type="project" value="TreeGrafter"/>
</dbReference>
<keyword evidence="9 10" id="KW-0472">Membrane</keyword>
<dbReference type="Proteomes" id="UP000070412">
    <property type="component" value="Unassembled WGS sequence"/>
</dbReference>
<evidence type="ECO:0000313" key="13">
    <source>
        <dbReference type="Proteomes" id="UP000070412"/>
    </source>
</evidence>
<evidence type="ECO:0000256" key="10">
    <source>
        <dbReference type="RuleBase" id="RU368065"/>
    </source>
</evidence>
<reference evidence="13" key="1">
    <citation type="journal article" date="2020" name="PLoS Negl. Trop. Dis.">
        <title>High-quality nuclear genome for Sarcoptes scabiei-A critical resource for a neglected parasite.</title>
        <authorList>
            <person name="Korhonen P.K."/>
            <person name="Gasser R.B."/>
            <person name="Ma G."/>
            <person name="Wang T."/>
            <person name="Stroehlein A.J."/>
            <person name="Young N.D."/>
            <person name="Ang C.S."/>
            <person name="Fernando D.D."/>
            <person name="Lu H.C."/>
            <person name="Taylor S."/>
            <person name="Reynolds S.L."/>
            <person name="Mofiz E."/>
            <person name="Najaraj S.H."/>
            <person name="Gowda H."/>
            <person name="Madugundu A."/>
            <person name="Renuse S."/>
            <person name="Holt D."/>
            <person name="Pandey A."/>
            <person name="Papenfuss A.T."/>
            <person name="Fischer K."/>
        </authorList>
    </citation>
    <scope>NUCLEOTIDE SEQUENCE [LARGE SCALE GENOMIC DNA]</scope>
</reference>
<dbReference type="InterPro" id="IPR007290">
    <property type="entry name" value="Arv1"/>
</dbReference>
<evidence type="ECO:0000256" key="2">
    <source>
        <dbReference type="ARBA" id="ARBA00009187"/>
    </source>
</evidence>
<dbReference type="PANTHER" id="PTHR14467:SF0">
    <property type="entry name" value="PROTEIN ARV1"/>
    <property type="match status" value="1"/>
</dbReference>
<evidence type="ECO:0000256" key="4">
    <source>
        <dbReference type="ARBA" id="ARBA00022692"/>
    </source>
</evidence>
<accession>A0A834VAE8</accession>
<dbReference type="GO" id="GO:0005794">
    <property type="term" value="C:Golgi apparatus"/>
    <property type="evidence" value="ECO:0007669"/>
    <property type="project" value="TreeGrafter"/>
</dbReference>